<reference evidence="5 6" key="1">
    <citation type="submission" date="2017-03" db="EMBL/GenBank/DDBJ databases">
        <title>An alternative strategy for trypanosome survival in the mammalian bloodstream revealed through genome and transcriptome analysis of the ubiquitous bovine parasite Trypanosoma (Megatrypanum) theileri.</title>
        <authorList>
            <person name="Kelly S."/>
            <person name="Ivens A."/>
            <person name="Mott A."/>
            <person name="O'Neill E."/>
            <person name="Emms D."/>
            <person name="Macleod O."/>
            <person name="Voorheis P."/>
            <person name="Matthews J."/>
            <person name="Matthews K."/>
            <person name="Carrington M."/>
        </authorList>
    </citation>
    <scope>NUCLEOTIDE SEQUENCE [LARGE SCALE GENOMIC DNA]</scope>
    <source>
        <strain evidence="5">Edinburgh</strain>
    </source>
</reference>
<dbReference type="InterPro" id="IPR029026">
    <property type="entry name" value="tRNA_m1G_MTases_N"/>
</dbReference>
<feature type="region of interest" description="Disordered" evidence="3">
    <location>
        <begin position="559"/>
        <end position="578"/>
    </location>
</feature>
<dbReference type="RefSeq" id="XP_028886247.1">
    <property type="nucleotide sequence ID" value="XM_029022589.1"/>
</dbReference>
<dbReference type="GeneID" id="39982369"/>
<dbReference type="GO" id="GO:0003723">
    <property type="term" value="F:RNA binding"/>
    <property type="evidence" value="ECO:0007669"/>
    <property type="project" value="InterPro"/>
</dbReference>
<evidence type="ECO:0000256" key="2">
    <source>
        <dbReference type="ARBA" id="ARBA00022679"/>
    </source>
</evidence>
<name>A0A1X0P5S3_9TRYP</name>
<sequence>MRRLQPSLLFLLSREEKKTTTIIVSTAAKDRVLSSQYRYQSTFGEQRTTARRSKQAYHHPLAPKDPAARNIVIPDAVHAKARSSDVLSPEVLQKRAQRALLMQLQQNIIWEGTVIDDERHDLIQHFTKLRQNYKYRSSKQMMIVSGKEILRELFEAGYTPRHLLVRDGQEIPSWTRKKSVKTEIVRVNRHIAEVCAPGNDGFIGDFDIPPPPPKENLIANKQRLDRVLVLDNVDDPGLLGTLLRTASGFQYDAIIATNHCADLYDHCVVRAARGAHFQHSVPIYTLRDEDGDNVYGMLNHIVQRNNLSTVCFTHMNDEIKEDSKKDEKNKYVGEISKLSQSLSSSPNRPVQQETLSDYCRRRFTDESVQGQMLIAGPNHKRNSVQRWSKRIASPLTQLLLDEVPQTDALVAFSVVLHALRPHGNWDYLPMQDSHKNNSNTSIELQTRKASVDIGADRLGMSEHDLNLDEEEQIEKANFANEFMRWRRLQRGKLSDYDRWMEAEMRRVKEMAANEQKKQASPWSQLHWREQKGAAGMPSSVPNIIDEYRMPLDRDALREEREISEKYVRPGNYDQRVSK</sequence>
<evidence type="ECO:0000256" key="1">
    <source>
        <dbReference type="ARBA" id="ARBA00022603"/>
    </source>
</evidence>
<dbReference type="PANTHER" id="PTHR43191">
    <property type="entry name" value="RRNA METHYLTRANSFERASE 3"/>
    <property type="match status" value="1"/>
</dbReference>
<feature type="region of interest" description="Disordered" evidence="3">
    <location>
        <begin position="44"/>
        <end position="64"/>
    </location>
</feature>
<dbReference type="Pfam" id="PF00588">
    <property type="entry name" value="SpoU_methylase"/>
    <property type="match status" value="1"/>
</dbReference>
<dbReference type="VEuPathDB" id="TriTrypDB:TM35_000043950"/>
<gene>
    <name evidence="5" type="ORF">TM35_000043950</name>
</gene>
<dbReference type="Gene3D" id="3.40.1280.10">
    <property type="match status" value="1"/>
</dbReference>
<dbReference type="SUPFAM" id="SSF55315">
    <property type="entry name" value="L30e-like"/>
    <property type="match status" value="1"/>
</dbReference>
<feature type="domain" description="tRNA/rRNA methyltransferase SpoU type" evidence="4">
    <location>
        <begin position="227"/>
        <end position="284"/>
    </location>
</feature>
<keyword evidence="1 5" id="KW-0489">Methyltransferase</keyword>
<keyword evidence="2 5" id="KW-0808">Transferase</keyword>
<dbReference type="OrthoDB" id="270651at2759"/>
<dbReference type="Gene3D" id="3.30.1330.30">
    <property type="match status" value="1"/>
</dbReference>
<dbReference type="InterPro" id="IPR029064">
    <property type="entry name" value="Ribosomal_eL30-like_sf"/>
</dbReference>
<dbReference type="PANTHER" id="PTHR43191:SF9">
    <property type="entry name" value="TRNA_RRNA METHYLTRANSFERASE SPOU TYPE DOMAIN-CONTAINING PROTEIN"/>
    <property type="match status" value="1"/>
</dbReference>
<dbReference type="InterPro" id="IPR029028">
    <property type="entry name" value="Alpha/beta_knot_MTases"/>
</dbReference>
<evidence type="ECO:0000256" key="3">
    <source>
        <dbReference type="SAM" id="MobiDB-lite"/>
    </source>
</evidence>
<dbReference type="Proteomes" id="UP000192257">
    <property type="component" value="Unassembled WGS sequence"/>
</dbReference>
<accession>A0A1X0P5S3</accession>
<keyword evidence="6" id="KW-1185">Reference proteome</keyword>
<dbReference type="EMBL" id="NBCO01000004">
    <property type="protein sequence ID" value="ORC92181.1"/>
    <property type="molecule type" value="Genomic_DNA"/>
</dbReference>
<dbReference type="GO" id="GO:0006396">
    <property type="term" value="P:RNA processing"/>
    <property type="evidence" value="ECO:0007669"/>
    <property type="project" value="InterPro"/>
</dbReference>
<dbReference type="InterPro" id="IPR001537">
    <property type="entry name" value="SpoU_MeTrfase"/>
</dbReference>
<dbReference type="GO" id="GO:0032259">
    <property type="term" value="P:methylation"/>
    <property type="evidence" value="ECO:0007669"/>
    <property type="project" value="UniProtKB-KW"/>
</dbReference>
<dbReference type="GO" id="GO:0008173">
    <property type="term" value="F:RNA methyltransferase activity"/>
    <property type="evidence" value="ECO:0007669"/>
    <property type="project" value="InterPro"/>
</dbReference>
<dbReference type="STRING" id="67003.A0A1X0P5S3"/>
<proteinExistence type="predicted"/>
<evidence type="ECO:0000313" key="5">
    <source>
        <dbReference type="EMBL" id="ORC92181.1"/>
    </source>
</evidence>
<evidence type="ECO:0000259" key="4">
    <source>
        <dbReference type="Pfam" id="PF00588"/>
    </source>
</evidence>
<dbReference type="SUPFAM" id="SSF75217">
    <property type="entry name" value="alpha/beta knot"/>
    <property type="match status" value="1"/>
</dbReference>
<comment type="caution">
    <text evidence="5">The sequence shown here is derived from an EMBL/GenBank/DDBJ whole genome shotgun (WGS) entry which is preliminary data.</text>
</comment>
<dbReference type="InterPro" id="IPR051259">
    <property type="entry name" value="rRNA_Methyltransferase"/>
</dbReference>
<organism evidence="5 6">
    <name type="scientific">Trypanosoma theileri</name>
    <dbReference type="NCBI Taxonomy" id="67003"/>
    <lineage>
        <taxon>Eukaryota</taxon>
        <taxon>Discoba</taxon>
        <taxon>Euglenozoa</taxon>
        <taxon>Kinetoplastea</taxon>
        <taxon>Metakinetoplastina</taxon>
        <taxon>Trypanosomatida</taxon>
        <taxon>Trypanosomatidae</taxon>
        <taxon>Trypanosoma</taxon>
    </lineage>
</organism>
<dbReference type="AlphaFoldDB" id="A0A1X0P5S3"/>
<evidence type="ECO:0000313" key="6">
    <source>
        <dbReference type="Proteomes" id="UP000192257"/>
    </source>
</evidence>
<protein>
    <submittedName>
        <fullName evidence="5">tRNA/rRNA methyltransferase YsgA</fullName>
    </submittedName>
</protein>